<dbReference type="GO" id="GO:0016705">
    <property type="term" value="F:oxidoreductase activity, acting on paired donors, with incorporation or reduction of molecular oxygen"/>
    <property type="evidence" value="ECO:0007669"/>
    <property type="project" value="InterPro"/>
</dbReference>
<evidence type="ECO:0000313" key="4">
    <source>
        <dbReference type="EMBL" id="PNW78995.1"/>
    </source>
</evidence>
<keyword evidence="1 2" id="KW-0349">Heme</keyword>
<dbReference type="InterPro" id="IPR002401">
    <property type="entry name" value="Cyt_P450_E_grp-I"/>
</dbReference>
<dbReference type="PROSITE" id="PS00086">
    <property type="entry name" value="CYTOCHROME_P450"/>
    <property type="match status" value="1"/>
</dbReference>
<organism evidence="4 5">
    <name type="scientific">Chlamydomonas reinhardtii</name>
    <name type="common">Chlamydomonas smithii</name>
    <dbReference type="NCBI Taxonomy" id="3055"/>
    <lineage>
        <taxon>Eukaryota</taxon>
        <taxon>Viridiplantae</taxon>
        <taxon>Chlorophyta</taxon>
        <taxon>core chlorophytes</taxon>
        <taxon>Chlorophyceae</taxon>
        <taxon>CS clade</taxon>
        <taxon>Chlamydomonadales</taxon>
        <taxon>Chlamydomonadaceae</taxon>
        <taxon>Chlamydomonas</taxon>
    </lineage>
</organism>
<dbReference type="EMBL" id="CM008970">
    <property type="protein sequence ID" value="PNW78995.1"/>
    <property type="molecule type" value="Genomic_DNA"/>
</dbReference>
<keyword evidence="5" id="KW-1185">Reference proteome</keyword>
<comment type="similarity">
    <text evidence="2">Belongs to the cytochrome P450 family.</text>
</comment>
<feature type="binding site" description="axial binding residue" evidence="1">
    <location>
        <position position="480"/>
    </location>
    <ligand>
        <name>heme</name>
        <dbReference type="ChEBI" id="CHEBI:30413"/>
    </ligand>
    <ligandPart>
        <name>Fe</name>
        <dbReference type="ChEBI" id="CHEBI:18248"/>
    </ligandPart>
</feature>
<dbReference type="Proteomes" id="UP000006906">
    <property type="component" value="Chromosome 9"/>
</dbReference>
<dbReference type="GO" id="GO:0005506">
    <property type="term" value="F:iron ion binding"/>
    <property type="evidence" value="ECO:0007669"/>
    <property type="project" value="InterPro"/>
</dbReference>
<dbReference type="OrthoDB" id="6764281at2759"/>
<gene>
    <name evidence="4" type="ORF">CHLRE_09g397031v5</name>
</gene>
<dbReference type="GeneID" id="66054706"/>
<feature type="compositionally biased region" description="Low complexity" evidence="3">
    <location>
        <begin position="171"/>
        <end position="196"/>
    </location>
</feature>
<dbReference type="InterPro" id="IPR001128">
    <property type="entry name" value="Cyt_P450"/>
</dbReference>
<accession>A0A2K3DEP5</accession>
<evidence type="ECO:0000256" key="1">
    <source>
        <dbReference type="PIRSR" id="PIRSR602401-1"/>
    </source>
</evidence>
<dbReference type="KEGG" id="cre:CHLRE_09g397031v5"/>
<dbReference type="PANTHER" id="PTHR24301:SF2">
    <property type="entry name" value="THROMBOXANE-A SYNTHASE"/>
    <property type="match status" value="1"/>
</dbReference>
<dbReference type="GO" id="GO:0020037">
    <property type="term" value="F:heme binding"/>
    <property type="evidence" value="ECO:0007669"/>
    <property type="project" value="InterPro"/>
</dbReference>
<dbReference type="SUPFAM" id="SSF48264">
    <property type="entry name" value="Cytochrome P450"/>
    <property type="match status" value="1"/>
</dbReference>
<keyword evidence="1 2" id="KW-0479">Metal-binding</keyword>
<comment type="cofactor">
    <cofactor evidence="1">
        <name>heme</name>
        <dbReference type="ChEBI" id="CHEBI:30413"/>
    </cofactor>
</comment>
<sequence length="544" mass="57930">MMEKYGRVYKIWFGVNPWIVVSDPALLRKLAYKCVGKPASMSEYGHVLTGENYEIEQANAFVASGEVWRRGRRVFEASVIHPTSLAAHLPAINRCANRFVTRLAQRVAAPAAEPGAGGKDDGHSGGTGNDGGGAGFDFFAEVGSYTMAVVGEVAYGMDFGTIEEGGGASGAGRAAASNSASADGSSSSSSSSSSIGQQLQDAAMTSFRCLQVENATKYLPLRVMFPWARPLVRWLATHFPDRAQREHMAARTQIANISRLLMERWAASKKAAAAAAGTGGGAGNAAGAGGDRAGGFKEVGGGISSSSFMAAMMEGRRGAPQEERLSDVEVIAQSFLFVLAGFETSADTLALTCYLLATHPEAAARLVAEVDAVGGRELTAELLAEGLPYTEAVIKEAMRLYPPVPYLLRQAREDLDLGKGMVAPKHSYVVLYVHSMHLNPDVWPHPERFLPQRFLPEGSAAFGPADPGAWAPFGIGARMCVGHKLAMMMAKTLLVRMYQRYRVALHPSQPLPLRMKAGLSRVPLDGIWLTLTEREAAAAAVAVP</sequence>
<dbReference type="PRINTS" id="PR00385">
    <property type="entry name" value="P450"/>
</dbReference>
<keyword evidence="2" id="KW-0560">Oxidoreductase</keyword>
<evidence type="ECO:0008006" key="6">
    <source>
        <dbReference type="Google" id="ProtNLM"/>
    </source>
</evidence>
<keyword evidence="2" id="KW-0503">Monooxygenase</keyword>
<reference evidence="4 5" key="1">
    <citation type="journal article" date="2007" name="Science">
        <title>The Chlamydomonas genome reveals the evolution of key animal and plant functions.</title>
        <authorList>
            <person name="Merchant S.S."/>
            <person name="Prochnik S.E."/>
            <person name="Vallon O."/>
            <person name="Harris E.H."/>
            <person name="Karpowicz S.J."/>
            <person name="Witman G.B."/>
            <person name="Terry A."/>
            <person name="Salamov A."/>
            <person name="Fritz-Laylin L.K."/>
            <person name="Marechal-Drouard L."/>
            <person name="Marshall W.F."/>
            <person name="Qu L.H."/>
            <person name="Nelson D.R."/>
            <person name="Sanderfoot A.A."/>
            <person name="Spalding M.H."/>
            <person name="Kapitonov V.V."/>
            <person name="Ren Q."/>
            <person name="Ferris P."/>
            <person name="Lindquist E."/>
            <person name="Shapiro H."/>
            <person name="Lucas S.M."/>
            <person name="Grimwood J."/>
            <person name="Schmutz J."/>
            <person name="Cardol P."/>
            <person name="Cerutti H."/>
            <person name="Chanfreau G."/>
            <person name="Chen C.L."/>
            <person name="Cognat V."/>
            <person name="Croft M.T."/>
            <person name="Dent R."/>
            <person name="Dutcher S."/>
            <person name="Fernandez E."/>
            <person name="Fukuzawa H."/>
            <person name="Gonzalez-Ballester D."/>
            <person name="Gonzalez-Halphen D."/>
            <person name="Hallmann A."/>
            <person name="Hanikenne M."/>
            <person name="Hippler M."/>
            <person name="Inwood W."/>
            <person name="Jabbari K."/>
            <person name="Kalanon M."/>
            <person name="Kuras R."/>
            <person name="Lefebvre P.A."/>
            <person name="Lemaire S.D."/>
            <person name="Lobanov A.V."/>
            <person name="Lohr M."/>
            <person name="Manuell A."/>
            <person name="Meier I."/>
            <person name="Mets L."/>
            <person name="Mittag M."/>
            <person name="Mittelmeier T."/>
            <person name="Moroney J.V."/>
            <person name="Moseley J."/>
            <person name="Napoli C."/>
            <person name="Nedelcu A.M."/>
            <person name="Niyogi K."/>
            <person name="Novoselov S.V."/>
            <person name="Paulsen I.T."/>
            <person name="Pazour G."/>
            <person name="Purton S."/>
            <person name="Ral J.P."/>
            <person name="Riano-Pachon D.M."/>
            <person name="Riekhof W."/>
            <person name="Rymarquis L."/>
            <person name="Schroda M."/>
            <person name="Stern D."/>
            <person name="Umen J."/>
            <person name="Willows R."/>
            <person name="Wilson N."/>
            <person name="Zimmer S.L."/>
            <person name="Allmer J."/>
            <person name="Balk J."/>
            <person name="Bisova K."/>
            <person name="Chen C.J."/>
            <person name="Elias M."/>
            <person name="Gendler K."/>
            <person name="Hauser C."/>
            <person name="Lamb M.R."/>
            <person name="Ledford H."/>
            <person name="Long J.C."/>
            <person name="Minagawa J."/>
            <person name="Page M.D."/>
            <person name="Pan J."/>
            <person name="Pootakham W."/>
            <person name="Roje S."/>
            <person name="Rose A."/>
            <person name="Stahlberg E."/>
            <person name="Terauchi A.M."/>
            <person name="Yang P."/>
            <person name="Ball S."/>
            <person name="Bowler C."/>
            <person name="Dieckmann C.L."/>
            <person name="Gladyshev V.N."/>
            <person name="Green P."/>
            <person name="Jorgensen R."/>
            <person name="Mayfield S."/>
            <person name="Mueller-Roeber B."/>
            <person name="Rajamani S."/>
            <person name="Sayre R.T."/>
            <person name="Brokstein P."/>
            <person name="Dubchak I."/>
            <person name="Goodstein D."/>
            <person name="Hornick L."/>
            <person name="Huang Y.W."/>
            <person name="Jhaveri J."/>
            <person name="Luo Y."/>
            <person name="Martinez D."/>
            <person name="Ngau W.C."/>
            <person name="Otillar B."/>
            <person name="Poliakov A."/>
            <person name="Porter A."/>
            <person name="Szajkowski L."/>
            <person name="Werner G."/>
            <person name="Zhou K."/>
            <person name="Grigoriev I.V."/>
            <person name="Rokhsar D.S."/>
            <person name="Grossman A.R."/>
        </authorList>
    </citation>
    <scope>NUCLEOTIDE SEQUENCE [LARGE SCALE GENOMIC DNA]</scope>
    <source>
        <strain evidence="5">CC-503</strain>
    </source>
</reference>
<dbReference type="Gramene" id="PNW78995">
    <property type="protein sequence ID" value="PNW78995"/>
    <property type="gene ID" value="CHLRE_09g397031v5"/>
</dbReference>
<dbReference type="InParanoid" id="A0A2K3DEP5"/>
<dbReference type="Gene3D" id="1.10.630.10">
    <property type="entry name" value="Cytochrome P450"/>
    <property type="match status" value="1"/>
</dbReference>
<evidence type="ECO:0000256" key="2">
    <source>
        <dbReference type="RuleBase" id="RU000461"/>
    </source>
</evidence>
<proteinExistence type="inferred from homology"/>
<dbReference type="Pfam" id="PF00067">
    <property type="entry name" value="p450"/>
    <property type="match status" value="1"/>
</dbReference>
<dbReference type="InterPro" id="IPR036396">
    <property type="entry name" value="Cyt_P450_sf"/>
</dbReference>
<dbReference type="STRING" id="3055.A0A2K3DEP5"/>
<feature type="region of interest" description="Disordered" evidence="3">
    <location>
        <begin position="167"/>
        <end position="197"/>
    </location>
</feature>
<evidence type="ECO:0000313" key="5">
    <source>
        <dbReference type="Proteomes" id="UP000006906"/>
    </source>
</evidence>
<dbReference type="RefSeq" id="XP_042921294.1">
    <property type="nucleotide sequence ID" value="XM_043065828.1"/>
</dbReference>
<keyword evidence="1 2" id="KW-0408">Iron</keyword>
<dbReference type="GO" id="GO:0004497">
    <property type="term" value="F:monooxygenase activity"/>
    <property type="evidence" value="ECO:0007669"/>
    <property type="project" value="UniProtKB-KW"/>
</dbReference>
<dbReference type="PRINTS" id="PR00463">
    <property type="entry name" value="EP450I"/>
</dbReference>
<dbReference type="InterPro" id="IPR017972">
    <property type="entry name" value="Cyt_P450_CS"/>
</dbReference>
<dbReference type="PANTHER" id="PTHR24301">
    <property type="entry name" value="THROMBOXANE-A SYNTHASE"/>
    <property type="match status" value="1"/>
</dbReference>
<dbReference type="AlphaFoldDB" id="A0A2K3DEP5"/>
<name>A0A2K3DEP5_CHLRE</name>
<protein>
    <recommendedName>
        <fullName evidence="6">Cytochrome P450, CYP711 clan</fullName>
    </recommendedName>
</protein>
<evidence type="ECO:0000256" key="3">
    <source>
        <dbReference type="SAM" id="MobiDB-lite"/>
    </source>
</evidence>